<name>A0A1G8HSH0_9RHOB</name>
<dbReference type="CDD" id="cd03522">
    <property type="entry name" value="MoeA_like"/>
    <property type="match status" value="1"/>
</dbReference>
<organism evidence="2 3">
    <name type="scientific">Lutimaribacter saemankumensis</name>
    <dbReference type="NCBI Taxonomy" id="490829"/>
    <lineage>
        <taxon>Bacteria</taxon>
        <taxon>Pseudomonadati</taxon>
        <taxon>Pseudomonadota</taxon>
        <taxon>Alphaproteobacteria</taxon>
        <taxon>Rhodobacterales</taxon>
        <taxon>Roseobacteraceae</taxon>
        <taxon>Lutimaribacter</taxon>
    </lineage>
</organism>
<feature type="domain" description="MoaB/Mog" evidence="1">
    <location>
        <begin position="176"/>
        <end position="286"/>
    </location>
</feature>
<protein>
    <submittedName>
        <fullName evidence="2">Molybdenum cofactor cytidylyltransferase</fullName>
    </submittedName>
</protein>
<dbReference type="Pfam" id="PF00994">
    <property type="entry name" value="MoCF_biosynth"/>
    <property type="match status" value="1"/>
</dbReference>
<dbReference type="UniPathway" id="UPA00344"/>
<dbReference type="InterPro" id="IPR001453">
    <property type="entry name" value="MoaB/Mog_dom"/>
</dbReference>
<dbReference type="RefSeq" id="WP_090026342.1">
    <property type="nucleotide sequence ID" value="NZ_FNEB01000001.1"/>
</dbReference>
<sequence>MRFGPVELDHAQGAVLAHSLKLPGGKLAKGRVLTHDDVARLRTAGIGKVIVARLDPGDVPEDDAARALAEALVPDPAAQGLRLSGAGAGRVNLIAGGPGLLRVDAAAVNAINTVDPMITLATLPPLRRVIEGAMVGTVKIISYAVPKGQLDQACDAARSALSLIPPVIETATLIETRVGTGTMPDKGRRATADRLARLGARLTPRVIVDHDEHALSAAVSAAEGQAVLILTGSATSDVADVAPSAVRRAGGAVTRFGMPVDPGNLLFIGQMGDGRPVIGLPGCARSPALNGADWVLERVLCGLAVSDADIAAMGVGGLLKEMPTRPRPRRATGT</sequence>
<keyword evidence="2" id="KW-0808">Transferase</keyword>
<evidence type="ECO:0000313" key="3">
    <source>
        <dbReference type="Proteomes" id="UP000199340"/>
    </source>
</evidence>
<proteinExistence type="predicted"/>
<accession>A0A1G8HSH0</accession>
<dbReference type="STRING" id="490829.SAMN05421850_101631"/>
<dbReference type="EMBL" id="FNEB01000001">
    <property type="protein sequence ID" value="SDI09605.1"/>
    <property type="molecule type" value="Genomic_DNA"/>
</dbReference>
<keyword evidence="3" id="KW-1185">Reference proteome</keyword>
<dbReference type="AlphaFoldDB" id="A0A1G8HSH0"/>
<dbReference type="GO" id="GO:0016779">
    <property type="term" value="F:nucleotidyltransferase activity"/>
    <property type="evidence" value="ECO:0007669"/>
    <property type="project" value="UniProtKB-KW"/>
</dbReference>
<dbReference type="Proteomes" id="UP000199340">
    <property type="component" value="Unassembled WGS sequence"/>
</dbReference>
<dbReference type="OrthoDB" id="9779263at2"/>
<dbReference type="SUPFAM" id="SSF53218">
    <property type="entry name" value="Molybdenum cofactor biosynthesis proteins"/>
    <property type="match status" value="1"/>
</dbReference>
<gene>
    <name evidence="2" type="ORF">SAMN05421850_101631</name>
</gene>
<dbReference type="InterPro" id="IPR036425">
    <property type="entry name" value="MoaB/Mog-like_dom_sf"/>
</dbReference>
<evidence type="ECO:0000259" key="1">
    <source>
        <dbReference type="Pfam" id="PF00994"/>
    </source>
</evidence>
<dbReference type="Gene3D" id="3.40.980.10">
    <property type="entry name" value="MoaB/Mog-like domain"/>
    <property type="match status" value="1"/>
</dbReference>
<keyword evidence="2" id="KW-0548">Nucleotidyltransferase</keyword>
<reference evidence="2 3" key="1">
    <citation type="submission" date="2016-10" db="EMBL/GenBank/DDBJ databases">
        <authorList>
            <person name="de Groot N.N."/>
        </authorList>
    </citation>
    <scope>NUCLEOTIDE SEQUENCE [LARGE SCALE GENOMIC DNA]</scope>
    <source>
        <strain evidence="2 3">DSM 28010</strain>
    </source>
</reference>
<evidence type="ECO:0000313" key="2">
    <source>
        <dbReference type="EMBL" id="SDI09605.1"/>
    </source>
</evidence>